<feature type="transmembrane region" description="Helical" evidence="7">
    <location>
        <begin position="52"/>
        <end position="71"/>
    </location>
</feature>
<reference evidence="9 10" key="1">
    <citation type="journal article" date="2020" name="Microorganisms">
        <title>Osmotic Adaptation and Compatible Solute Biosynthesis of Phototrophic Bacteria as Revealed from Genome Analyses.</title>
        <authorList>
            <person name="Imhoff J.F."/>
            <person name="Rahn T."/>
            <person name="Kunzel S."/>
            <person name="Keller A."/>
            <person name="Neulinger S.C."/>
        </authorList>
    </citation>
    <scope>NUCLEOTIDE SEQUENCE [LARGE SCALE GENOMIC DNA]</scope>
    <source>
        <strain evidence="9 10">DSM 15382</strain>
    </source>
</reference>
<evidence type="ECO:0000256" key="7">
    <source>
        <dbReference type="SAM" id="Phobius"/>
    </source>
</evidence>
<dbReference type="InterPro" id="IPR050189">
    <property type="entry name" value="MFS_Efflux_Transporters"/>
</dbReference>
<dbReference type="PROSITE" id="PS50850">
    <property type="entry name" value="MFS"/>
    <property type="match status" value="1"/>
</dbReference>
<keyword evidence="2" id="KW-1003">Cell membrane</keyword>
<dbReference type="SUPFAM" id="SSF103473">
    <property type="entry name" value="MFS general substrate transporter"/>
    <property type="match status" value="1"/>
</dbReference>
<dbReference type="InterPro" id="IPR011701">
    <property type="entry name" value="MFS"/>
</dbReference>
<feature type="transmembrane region" description="Helical" evidence="7">
    <location>
        <begin position="83"/>
        <end position="103"/>
    </location>
</feature>
<feature type="transmembrane region" description="Helical" evidence="7">
    <location>
        <begin position="252"/>
        <end position="277"/>
    </location>
</feature>
<dbReference type="PANTHER" id="PTHR43124:SF3">
    <property type="entry name" value="CHLORAMPHENICOL EFFLUX PUMP RV0191"/>
    <property type="match status" value="1"/>
</dbReference>
<feature type="transmembrane region" description="Helical" evidence="7">
    <location>
        <begin position="289"/>
        <end position="310"/>
    </location>
</feature>
<evidence type="ECO:0000256" key="5">
    <source>
        <dbReference type="ARBA" id="ARBA00023136"/>
    </source>
</evidence>
<evidence type="ECO:0000256" key="4">
    <source>
        <dbReference type="ARBA" id="ARBA00022989"/>
    </source>
</evidence>
<evidence type="ECO:0000313" key="10">
    <source>
        <dbReference type="Proteomes" id="UP000697995"/>
    </source>
</evidence>
<name>A0ABS1CZJ8_9PROT</name>
<feature type="transmembrane region" description="Helical" evidence="7">
    <location>
        <begin position="383"/>
        <end position="405"/>
    </location>
</feature>
<feature type="region of interest" description="Disordered" evidence="6">
    <location>
        <begin position="1"/>
        <end position="44"/>
    </location>
</feature>
<dbReference type="Proteomes" id="UP000697995">
    <property type="component" value="Unassembled WGS sequence"/>
</dbReference>
<feature type="transmembrane region" description="Helical" evidence="7">
    <location>
        <begin position="199"/>
        <end position="220"/>
    </location>
</feature>
<feature type="transmembrane region" description="Helical" evidence="7">
    <location>
        <begin position="115"/>
        <end position="133"/>
    </location>
</feature>
<feature type="compositionally biased region" description="Basic residues" evidence="6">
    <location>
        <begin position="23"/>
        <end position="35"/>
    </location>
</feature>
<proteinExistence type="predicted"/>
<keyword evidence="10" id="KW-1185">Reference proteome</keyword>
<dbReference type="Pfam" id="PF07690">
    <property type="entry name" value="MFS_1"/>
    <property type="match status" value="1"/>
</dbReference>
<dbReference type="EMBL" id="NRSG01000130">
    <property type="protein sequence ID" value="MBK1659874.1"/>
    <property type="molecule type" value="Genomic_DNA"/>
</dbReference>
<dbReference type="Gene3D" id="1.20.1250.20">
    <property type="entry name" value="MFS general substrate transporter like domains"/>
    <property type="match status" value="1"/>
</dbReference>
<evidence type="ECO:0000256" key="2">
    <source>
        <dbReference type="ARBA" id="ARBA00022475"/>
    </source>
</evidence>
<feature type="domain" description="Major facilitator superfamily (MFS) profile" evidence="8">
    <location>
        <begin position="49"/>
        <end position="443"/>
    </location>
</feature>
<feature type="transmembrane region" description="Helical" evidence="7">
    <location>
        <begin position="322"/>
        <end position="342"/>
    </location>
</feature>
<keyword evidence="3 7" id="KW-0812">Transmembrane</keyword>
<evidence type="ECO:0000256" key="1">
    <source>
        <dbReference type="ARBA" id="ARBA00004651"/>
    </source>
</evidence>
<dbReference type="InterPro" id="IPR036259">
    <property type="entry name" value="MFS_trans_sf"/>
</dbReference>
<dbReference type="PANTHER" id="PTHR43124">
    <property type="entry name" value="PURINE EFFLUX PUMP PBUE"/>
    <property type="match status" value="1"/>
</dbReference>
<keyword evidence="4 7" id="KW-1133">Transmembrane helix</keyword>
<evidence type="ECO:0000313" key="9">
    <source>
        <dbReference type="EMBL" id="MBK1659874.1"/>
    </source>
</evidence>
<comment type="caution">
    <text evidence="9">The sequence shown here is derived from an EMBL/GenBank/DDBJ whole genome shotgun (WGS) entry which is preliminary data.</text>
</comment>
<feature type="compositionally biased region" description="Low complexity" evidence="6">
    <location>
        <begin position="1"/>
        <end position="15"/>
    </location>
</feature>
<organism evidence="9 10">
    <name type="scientific">Paracraurococcus ruber</name>
    <dbReference type="NCBI Taxonomy" id="77675"/>
    <lineage>
        <taxon>Bacteria</taxon>
        <taxon>Pseudomonadati</taxon>
        <taxon>Pseudomonadota</taxon>
        <taxon>Alphaproteobacteria</taxon>
        <taxon>Acetobacterales</taxon>
        <taxon>Roseomonadaceae</taxon>
        <taxon>Paracraurococcus</taxon>
    </lineage>
</organism>
<feature type="transmembrane region" description="Helical" evidence="7">
    <location>
        <begin position="417"/>
        <end position="438"/>
    </location>
</feature>
<evidence type="ECO:0000256" key="3">
    <source>
        <dbReference type="ARBA" id="ARBA00022692"/>
    </source>
</evidence>
<keyword evidence="5 7" id="KW-0472">Membrane</keyword>
<gene>
    <name evidence="9" type="ORF">CKO45_16710</name>
</gene>
<sequence length="444" mass="45322">MDRRAAGGALAAQRPRAPPWRPARPRGRLRPRRHGRGPDTVSRFAPRSPPMLMLAALLLNLVGFANYAAVLPDLRATTGLTEVQAGLAGGAFFLAYAIGSPVFAGLTDTRDARRLYLLGTGLGVTGGLLFPWVDDGFGALLTARILTGLGMAGTYMPGLRLLIETLPPAGQQKAAGDYVSGLTLGLSTSFAVSGSLQWLFGWPAAFLGAAVAAAIAGMLVGNAMPSPPRSTARPGGLFGRLRQAARGPGRGLVLVAAFGNSWEGMAFRTWLVALLGFSVSLPGNEAYGALNFALVTAIIGPVAMPISALVARRAEAGRRHRVIACAASSAVVVGVVLAAAMASPLPVVLMLSIVYACAIFSDAGALTPAMLVRVAPAERGAALALVSAAGNLAAFASTIAFGLVLHLAGGAASADAWRIAILTTAAGSAVTAVAMFRLDRRAAA</sequence>
<comment type="subcellular location">
    <subcellularLocation>
        <location evidence="1">Cell membrane</location>
        <topology evidence="1">Multi-pass membrane protein</topology>
    </subcellularLocation>
</comment>
<protein>
    <recommendedName>
        <fullName evidence="8">Major facilitator superfamily (MFS) profile domain-containing protein</fullName>
    </recommendedName>
</protein>
<dbReference type="InterPro" id="IPR020846">
    <property type="entry name" value="MFS_dom"/>
</dbReference>
<accession>A0ABS1CZJ8</accession>
<evidence type="ECO:0000259" key="8">
    <source>
        <dbReference type="PROSITE" id="PS50850"/>
    </source>
</evidence>
<evidence type="ECO:0000256" key="6">
    <source>
        <dbReference type="SAM" id="MobiDB-lite"/>
    </source>
</evidence>
<feature type="transmembrane region" description="Helical" evidence="7">
    <location>
        <begin position="348"/>
        <end position="371"/>
    </location>
</feature>